<proteinExistence type="inferred from homology"/>
<name>A0AA36M6S2_CYLNA</name>
<evidence type="ECO:0000256" key="6">
    <source>
        <dbReference type="ARBA" id="ARBA00047539"/>
    </source>
</evidence>
<dbReference type="PANTHER" id="PTHR23300">
    <property type="entry name" value="METHANETHIOL OXIDASE"/>
    <property type="match status" value="1"/>
</dbReference>
<dbReference type="Proteomes" id="UP001176961">
    <property type="component" value="Unassembled WGS sequence"/>
</dbReference>
<dbReference type="EC" id="1.8.3.4" evidence="3"/>
<sequence>MLHLHAFYNSSMSCKKTKCCGPGYASPAEAMKAPREKVLFVTCPHANGSGNDMLAAIDVDPDSETFCQILSKAVFPHNGDEVHHSGWNACSSCYDKPSAKRTHIILPCLNSDRIYIVDVEDERNIRIEKIIEPEELHKYNVSFPHTSHCLADGNIMISTLGDAEGNGKGNFLLLDGNTFKPKGCWLEEEKSLPFNYDYWYQPRRDVMISSEWGSPKVIKNGFSVEDVAKGDYGHCLHVFDWSTHEKLQTIELPMSDGALPLEVRFKHEPTSPYAFVGSALGSCVFLLKPETEGDNFSYVAECVAKIPPKQVEGWILPEMPSLITDILISMDDRFLYISNWLHGDIRQYDISDPENIRLAGQIFVGGSIHEESGIKILRDEELEKPPPACYVKGKRIEGGPQMLQLSLDGRRLYVTTSLYRKWDEQFYPKMTETGAKMLLIDVDENGSMTLNENFLFDFGDIEGGPYLGHEMRYPGGDCTSDIWI</sequence>
<organism evidence="7 8">
    <name type="scientific">Cylicocyclus nassatus</name>
    <name type="common">Nematode worm</name>
    <dbReference type="NCBI Taxonomy" id="53992"/>
    <lineage>
        <taxon>Eukaryota</taxon>
        <taxon>Metazoa</taxon>
        <taxon>Ecdysozoa</taxon>
        <taxon>Nematoda</taxon>
        <taxon>Chromadorea</taxon>
        <taxon>Rhabditida</taxon>
        <taxon>Rhabditina</taxon>
        <taxon>Rhabditomorpha</taxon>
        <taxon>Strongyloidea</taxon>
        <taxon>Strongylidae</taxon>
        <taxon>Cylicocyclus</taxon>
    </lineage>
</organism>
<dbReference type="GO" id="GO:0008430">
    <property type="term" value="F:selenium binding"/>
    <property type="evidence" value="ECO:0007669"/>
    <property type="project" value="InterPro"/>
</dbReference>
<evidence type="ECO:0000256" key="5">
    <source>
        <dbReference type="ARBA" id="ARBA00023266"/>
    </source>
</evidence>
<comment type="catalytic activity">
    <reaction evidence="6">
        <text>methanethiol + O2 + H2O = hydrogen sulfide + formaldehyde + H2O2 + H(+)</text>
        <dbReference type="Rhea" id="RHEA:11812"/>
        <dbReference type="ChEBI" id="CHEBI:15377"/>
        <dbReference type="ChEBI" id="CHEBI:15378"/>
        <dbReference type="ChEBI" id="CHEBI:15379"/>
        <dbReference type="ChEBI" id="CHEBI:16007"/>
        <dbReference type="ChEBI" id="CHEBI:16240"/>
        <dbReference type="ChEBI" id="CHEBI:16842"/>
        <dbReference type="ChEBI" id="CHEBI:29919"/>
        <dbReference type="EC" id="1.8.3.4"/>
    </reaction>
</comment>
<gene>
    <name evidence="7" type="ORF">CYNAS_LOCUS13232</name>
</gene>
<dbReference type="Pfam" id="PF05694">
    <property type="entry name" value="SBP56"/>
    <property type="match status" value="1"/>
</dbReference>
<dbReference type="InterPro" id="IPR008826">
    <property type="entry name" value="Se-bd"/>
</dbReference>
<evidence type="ECO:0000256" key="1">
    <source>
        <dbReference type="ARBA" id="ARBA00005177"/>
    </source>
</evidence>
<comment type="pathway">
    <text evidence="1">Organosulfur degradation.</text>
</comment>
<evidence type="ECO:0000256" key="2">
    <source>
        <dbReference type="ARBA" id="ARBA00005606"/>
    </source>
</evidence>
<comment type="caution">
    <text evidence="7">The sequence shown here is derived from an EMBL/GenBank/DDBJ whole genome shotgun (WGS) entry which is preliminary data.</text>
</comment>
<dbReference type="Gene3D" id="2.130.10.10">
    <property type="entry name" value="YVTN repeat-like/Quinoprotein amine dehydrogenase"/>
    <property type="match status" value="1"/>
</dbReference>
<comment type="similarity">
    <text evidence="2">Belongs to the selenium-binding protein family.</text>
</comment>
<evidence type="ECO:0000256" key="4">
    <source>
        <dbReference type="ARBA" id="ARBA00015601"/>
    </source>
</evidence>
<dbReference type="AlphaFoldDB" id="A0AA36M6S2"/>
<dbReference type="GO" id="GO:0018549">
    <property type="term" value="F:methanethiol oxidase activity"/>
    <property type="evidence" value="ECO:0007669"/>
    <property type="project" value="UniProtKB-EC"/>
</dbReference>
<protein>
    <recommendedName>
        <fullName evidence="4">Methanethiol oxidase</fullName>
        <ecNumber evidence="3">1.8.3.4</ecNumber>
    </recommendedName>
</protein>
<keyword evidence="8" id="KW-1185">Reference proteome</keyword>
<evidence type="ECO:0000256" key="3">
    <source>
        <dbReference type="ARBA" id="ARBA00012510"/>
    </source>
</evidence>
<keyword evidence="5" id="KW-0711">Selenium</keyword>
<dbReference type="EMBL" id="CATQJL010000305">
    <property type="protein sequence ID" value="CAJ0601249.1"/>
    <property type="molecule type" value="Genomic_DNA"/>
</dbReference>
<evidence type="ECO:0000313" key="7">
    <source>
        <dbReference type="EMBL" id="CAJ0601249.1"/>
    </source>
</evidence>
<dbReference type="InterPro" id="IPR015943">
    <property type="entry name" value="WD40/YVTN_repeat-like_dom_sf"/>
</dbReference>
<evidence type="ECO:0000313" key="8">
    <source>
        <dbReference type="Proteomes" id="UP001176961"/>
    </source>
</evidence>
<accession>A0AA36M6S2</accession>
<dbReference type="SUPFAM" id="SSF75011">
    <property type="entry name" value="3-carboxy-cis,cis-mucoante lactonizing enzyme"/>
    <property type="match status" value="1"/>
</dbReference>
<reference evidence="7" key="1">
    <citation type="submission" date="2023-07" db="EMBL/GenBank/DDBJ databases">
        <authorList>
            <consortium name="CYATHOMIX"/>
        </authorList>
    </citation>
    <scope>NUCLEOTIDE SEQUENCE</scope>
    <source>
        <strain evidence="7">N/A</strain>
    </source>
</reference>
<dbReference type="PANTHER" id="PTHR23300:SF0">
    <property type="entry name" value="METHANETHIOL OXIDASE"/>
    <property type="match status" value="1"/>
</dbReference>